<accession>A0ABU8WFC8</accession>
<dbReference type="NCBIfam" id="TIGR01646">
    <property type="entry name" value="vgr_GE"/>
    <property type="match status" value="1"/>
</dbReference>
<evidence type="ECO:0000259" key="5">
    <source>
        <dbReference type="Pfam" id="PF13296"/>
    </source>
</evidence>
<feature type="region of interest" description="Disordered" evidence="2">
    <location>
        <begin position="388"/>
        <end position="420"/>
    </location>
</feature>
<feature type="domain" description="DUF2345" evidence="4">
    <location>
        <begin position="766"/>
        <end position="924"/>
    </location>
</feature>
<dbReference type="SUPFAM" id="SSF69255">
    <property type="entry name" value="gp5 N-terminal domain-like"/>
    <property type="match status" value="1"/>
</dbReference>
<evidence type="ECO:0000259" key="4">
    <source>
        <dbReference type="Pfam" id="PF10106"/>
    </source>
</evidence>
<dbReference type="Proteomes" id="UP001385892">
    <property type="component" value="Unassembled WGS sequence"/>
</dbReference>
<feature type="region of interest" description="Disordered" evidence="2">
    <location>
        <begin position="741"/>
        <end position="769"/>
    </location>
</feature>
<gene>
    <name evidence="6" type="ORF">WKW82_06085</name>
</gene>
<evidence type="ECO:0000256" key="1">
    <source>
        <dbReference type="ARBA" id="ARBA00005558"/>
    </source>
</evidence>
<dbReference type="NCBIfam" id="TIGR03361">
    <property type="entry name" value="VI_Rhs_Vgr"/>
    <property type="match status" value="1"/>
</dbReference>
<protein>
    <submittedName>
        <fullName evidence="6">Type VI secretion system Vgr family protein</fullName>
    </submittedName>
</protein>
<dbReference type="Pfam" id="PF04717">
    <property type="entry name" value="Phage_base_V"/>
    <property type="match status" value="1"/>
</dbReference>
<comment type="similarity">
    <text evidence="1">Belongs to the VgrG protein family.</text>
</comment>
<feature type="compositionally biased region" description="Low complexity" evidence="2">
    <location>
        <begin position="399"/>
        <end position="412"/>
    </location>
</feature>
<evidence type="ECO:0000313" key="7">
    <source>
        <dbReference type="Proteomes" id="UP001385892"/>
    </source>
</evidence>
<feature type="compositionally biased region" description="Polar residues" evidence="2">
    <location>
        <begin position="942"/>
        <end position="959"/>
    </location>
</feature>
<dbReference type="Gene3D" id="4.10.220.110">
    <property type="match status" value="1"/>
</dbReference>
<feature type="domain" description="Gp5/Type VI secretion system Vgr protein OB-fold" evidence="3">
    <location>
        <begin position="508"/>
        <end position="552"/>
    </location>
</feature>
<dbReference type="InterPro" id="IPR018769">
    <property type="entry name" value="VgrG2_DUF2345"/>
</dbReference>
<name>A0ABU8WFC8_9BURK</name>
<dbReference type="Gene3D" id="2.40.50.230">
    <property type="entry name" value="Gp5 N-terminal domain"/>
    <property type="match status" value="1"/>
</dbReference>
<dbReference type="Pfam" id="PF10106">
    <property type="entry name" value="DUF2345"/>
    <property type="match status" value="1"/>
</dbReference>
<dbReference type="InterPro" id="IPR037026">
    <property type="entry name" value="Vgr_OB-fold_dom_sf"/>
</dbReference>
<dbReference type="InterPro" id="IPR017847">
    <property type="entry name" value="T6SS_RhsGE_Vgr_subset"/>
</dbReference>
<evidence type="ECO:0000313" key="6">
    <source>
        <dbReference type="EMBL" id="MEJ8846206.1"/>
    </source>
</evidence>
<dbReference type="Pfam" id="PF13296">
    <property type="entry name" value="T6SS_Vgr"/>
    <property type="match status" value="1"/>
</dbReference>
<dbReference type="Gene3D" id="3.55.50.10">
    <property type="entry name" value="Baseplate protein-like domains"/>
    <property type="match status" value="1"/>
</dbReference>
<feature type="region of interest" description="Disordered" evidence="2">
    <location>
        <begin position="926"/>
        <end position="959"/>
    </location>
</feature>
<keyword evidence="7" id="KW-1185">Reference proteome</keyword>
<feature type="domain" description="Putative type VI secretion system Rhs element associated Vgr" evidence="5">
    <location>
        <begin position="607"/>
        <end position="711"/>
    </location>
</feature>
<dbReference type="InterPro" id="IPR006533">
    <property type="entry name" value="T6SS_Vgr_RhsGE"/>
</dbReference>
<organism evidence="6 7">
    <name type="scientific">Variovorax rhizosphaerae</name>
    <dbReference type="NCBI Taxonomy" id="1836200"/>
    <lineage>
        <taxon>Bacteria</taxon>
        <taxon>Pseudomonadati</taxon>
        <taxon>Pseudomonadota</taxon>
        <taxon>Betaproteobacteria</taxon>
        <taxon>Burkholderiales</taxon>
        <taxon>Comamonadaceae</taxon>
        <taxon>Variovorax</taxon>
    </lineage>
</organism>
<feature type="region of interest" description="Disordered" evidence="2">
    <location>
        <begin position="691"/>
        <end position="711"/>
    </location>
</feature>
<dbReference type="InterPro" id="IPR028244">
    <property type="entry name" value="T6SS_Rhs_Vgr_dom"/>
</dbReference>
<dbReference type="RefSeq" id="WP_340341349.1">
    <property type="nucleotide sequence ID" value="NZ_JBBKZT010000002.1"/>
</dbReference>
<evidence type="ECO:0000256" key="2">
    <source>
        <dbReference type="SAM" id="MobiDB-lite"/>
    </source>
</evidence>
<dbReference type="SUPFAM" id="SSF69279">
    <property type="entry name" value="Phage tail proteins"/>
    <property type="match status" value="2"/>
</dbReference>
<proteinExistence type="inferred from homology"/>
<sequence>MTVSPFQVGNLLRAGFEQRHRLLVLHTPLGPDRLLAETLEATESIDDGGFRLELTALCDDAHIPLKRLMGQAVRLDLQTAQSRTVLRPFHGHVTQATLVSSNGGFARYGLVIEPWLSFLQWRQDSYLFQDMSVFDIVEAVFADYQTQGKLNPQWRWDIADRGVYPQRGITTQYNESDLAFVTRLLAEEGLYYWFEHEATDGDSLGQHTLVIADHPGALKPNAQPEVRFHRADASEAEDSVLQWHACRQLQTNSLSQVSWDYKSVSARPLQDASNHANALHHRTLNWADDPGHYAWETSAQGTRLLRNALEALELRNKTFEGEGTARTLSPASTFTLTQHPVHDRDGAEDRRFAVLSVRHVARNNLDEDLQRAADVELGPSYLAQELRSASNAGEDAKGSKSGKSSATSKGKANTSEAVPHYRNHFSAVRAAIPYRPLTLDGHGRAIHPKPTIRGSQTAIVIGAGDVIHTDRDHRIKVQFHWQRGAGSSSRLTHPAGDDNAPATHRLGAWVRMASAMAGTNWGQSGPPRNGQEVLVDYLHGDIDRPVVVGALYNGQGAPDAQYNQKQSGAANATGNAPAWFAGQEGEHAHNAVYSGIKTQEMRASQSGTGGYNQLVFDDTPQQSRLALATTQAASRLHLGHHKQQNDNQRGKDRGHGAELATTAQGAVRAGSGLLVSAYAQPNVTGPFMASREAQNQTTQARELAESLAESAQTQKAMLKGEAKPDKLEPMQGLKHVAKVLGTTEGGSGAGSDGGAGEGDIKATGGGQGSVTAWSEPHLQLTAPMGIGIATPKEAVIVSGQTSTIVANEDIDLMAQGQAAIAVAKGVSLYTVGTKPKGEEPNTERGISLHAASGKVKLQSQDGATKIAADKKVTIASVTKEIEVEAPTHVLITVGGAYVKLEGSSIKIHAPGKVTFHGMHSMVSPMGDKGSNGVGKSTYKGCSPSSMAAASNQSATVKLG</sequence>
<dbReference type="Gene3D" id="2.30.110.50">
    <property type="match status" value="1"/>
</dbReference>
<dbReference type="InterPro" id="IPR006531">
    <property type="entry name" value="Gp5/Vgr_OB"/>
</dbReference>
<comment type="caution">
    <text evidence="6">The sequence shown here is derived from an EMBL/GenBank/DDBJ whole genome shotgun (WGS) entry which is preliminary data.</text>
</comment>
<feature type="compositionally biased region" description="Gly residues" evidence="2">
    <location>
        <begin position="743"/>
        <end position="768"/>
    </location>
</feature>
<feature type="region of interest" description="Disordered" evidence="2">
    <location>
        <begin position="636"/>
        <end position="656"/>
    </location>
</feature>
<reference evidence="6 7" key="1">
    <citation type="submission" date="2024-03" db="EMBL/GenBank/DDBJ databases">
        <title>Novel species of the genus Variovorax.</title>
        <authorList>
            <person name="Liu Q."/>
            <person name="Xin Y.-H."/>
        </authorList>
    </citation>
    <scope>NUCLEOTIDE SEQUENCE [LARGE SCALE GENOMIC DNA]</scope>
    <source>
        <strain evidence="6 7">KACC 18900</strain>
    </source>
</reference>
<dbReference type="EMBL" id="JBBKZT010000002">
    <property type="protein sequence ID" value="MEJ8846206.1"/>
    <property type="molecule type" value="Genomic_DNA"/>
</dbReference>
<dbReference type="Pfam" id="PF05954">
    <property type="entry name" value="Phage_GPD"/>
    <property type="match status" value="1"/>
</dbReference>
<evidence type="ECO:0000259" key="3">
    <source>
        <dbReference type="Pfam" id="PF04717"/>
    </source>
</evidence>